<proteinExistence type="predicted"/>
<dbReference type="PANTHER" id="PTHR43611:SF3">
    <property type="entry name" value="FLAVIN MONONUCLEOTIDE HYDROLASE 1, CHLOROPLATIC"/>
    <property type="match status" value="1"/>
</dbReference>
<evidence type="ECO:0000313" key="2">
    <source>
        <dbReference type="Proteomes" id="UP000316225"/>
    </source>
</evidence>
<dbReference type="CDD" id="cd02603">
    <property type="entry name" value="HAD_sEH-N_like"/>
    <property type="match status" value="1"/>
</dbReference>
<dbReference type="Pfam" id="PF00702">
    <property type="entry name" value="Hydrolase"/>
    <property type="match status" value="1"/>
</dbReference>
<dbReference type="SUPFAM" id="SSF56784">
    <property type="entry name" value="HAD-like"/>
    <property type="match status" value="1"/>
</dbReference>
<dbReference type="NCBIfam" id="TIGR01509">
    <property type="entry name" value="HAD-SF-IA-v3"/>
    <property type="match status" value="1"/>
</dbReference>
<dbReference type="EMBL" id="VLKU01000007">
    <property type="protein sequence ID" value="TWI33436.1"/>
    <property type="molecule type" value="Genomic_DNA"/>
</dbReference>
<dbReference type="RefSeq" id="WP_145398445.1">
    <property type="nucleotide sequence ID" value="NZ_VLKU01000007.1"/>
</dbReference>
<accession>A0A562NNX7</accession>
<dbReference type="Gene3D" id="1.10.150.240">
    <property type="entry name" value="Putative phosphatase, domain 2"/>
    <property type="match status" value="1"/>
</dbReference>
<protein>
    <submittedName>
        <fullName evidence="1">2-haloacid dehalogenase</fullName>
    </submittedName>
</protein>
<sequence>MKNIIFDIGAVLVEWDAPLAFAGHFVTRDEAIAWMDRIGFYDWNYEQDGGRSFADGLRAAHDQHGDEAAPLADYLDTFGMTIAHPVPGSWELLETLTAANAPLYAITNWAAETWPTALQIYPRLATVFRDVVVSGQVGLLKPRPQIYRLLMDRNDLRPEDCIFIDDNKANVEGAQAVGIDGIHFTGADQLALDLAERGILPKTRH</sequence>
<dbReference type="Gene3D" id="3.40.50.1000">
    <property type="entry name" value="HAD superfamily/HAD-like"/>
    <property type="match status" value="1"/>
</dbReference>
<dbReference type="PANTHER" id="PTHR43611">
    <property type="entry name" value="ALPHA-D-GLUCOSE 1-PHOSPHATE PHOSPHATASE"/>
    <property type="match status" value="1"/>
</dbReference>
<comment type="caution">
    <text evidence="1">The sequence shown here is derived from an EMBL/GenBank/DDBJ whole genome shotgun (WGS) entry which is preliminary data.</text>
</comment>
<dbReference type="InterPro" id="IPR023214">
    <property type="entry name" value="HAD_sf"/>
</dbReference>
<keyword evidence="2" id="KW-1185">Reference proteome</keyword>
<dbReference type="InterPro" id="IPR023198">
    <property type="entry name" value="PGP-like_dom2"/>
</dbReference>
<reference evidence="1 2" key="1">
    <citation type="journal article" date="2015" name="Stand. Genomic Sci.">
        <title>Genomic Encyclopedia of Bacterial and Archaeal Type Strains, Phase III: the genomes of soil and plant-associated and newly described type strains.</title>
        <authorList>
            <person name="Whitman W.B."/>
            <person name="Woyke T."/>
            <person name="Klenk H.P."/>
            <person name="Zhou Y."/>
            <person name="Lilburn T.G."/>
            <person name="Beck B.J."/>
            <person name="De Vos P."/>
            <person name="Vandamme P."/>
            <person name="Eisen J.A."/>
            <person name="Garrity G."/>
            <person name="Hugenholtz P."/>
            <person name="Kyrpides N.C."/>
        </authorList>
    </citation>
    <scope>NUCLEOTIDE SEQUENCE [LARGE SCALE GENOMIC DNA]</scope>
    <source>
        <strain evidence="1 2">CGMCC 1.5364</strain>
    </source>
</reference>
<dbReference type="OrthoDB" id="9807742at2"/>
<dbReference type="InterPro" id="IPR006439">
    <property type="entry name" value="HAD-SF_hydro_IA"/>
</dbReference>
<dbReference type="PRINTS" id="PR00413">
    <property type="entry name" value="HADHALOGNASE"/>
</dbReference>
<dbReference type="Proteomes" id="UP000316225">
    <property type="component" value="Unassembled WGS sequence"/>
</dbReference>
<organism evidence="1 2">
    <name type="scientific">Paracoccus sulfuroxidans</name>
    <dbReference type="NCBI Taxonomy" id="384678"/>
    <lineage>
        <taxon>Bacteria</taxon>
        <taxon>Pseudomonadati</taxon>
        <taxon>Pseudomonadota</taxon>
        <taxon>Alphaproteobacteria</taxon>
        <taxon>Rhodobacterales</taxon>
        <taxon>Paracoccaceae</taxon>
        <taxon>Paracoccus</taxon>
    </lineage>
</organism>
<gene>
    <name evidence="1" type="ORF">IQ24_02580</name>
</gene>
<dbReference type="AlphaFoldDB" id="A0A562NNX7"/>
<dbReference type="InterPro" id="IPR036412">
    <property type="entry name" value="HAD-like_sf"/>
</dbReference>
<name>A0A562NNX7_9RHOB</name>
<evidence type="ECO:0000313" key="1">
    <source>
        <dbReference type="EMBL" id="TWI33436.1"/>
    </source>
</evidence>